<dbReference type="PANTHER" id="PTHR32060">
    <property type="entry name" value="TAIL-SPECIFIC PROTEASE"/>
    <property type="match status" value="1"/>
</dbReference>
<dbReference type="Gene3D" id="3.30.750.170">
    <property type="match status" value="1"/>
</dbReference>
<dbReference type="Proteomes" id="UP000309788">
    <property type="component" value="Unassembled WGS sequence"/>
</dbReference>
<dbReference type="InterPro" id="IPR029045">
    <property type="entry name" value="ClpP/crotonase-like_dom_sf"/>
</dbReference>
<dbReference type="Pfam" id="PF18294">
    <property type="entry name" value="Pept_S41_N"/>
    <property type="match status" value="1"/>
</dbReference>
<dbReference type="OrthoDB" id="7168509at2"/>
<keyword evidence="4" id="KW-1185">Reference proteome</keyword>
<dbReference type="GO" id="GO:0007165">
    <property type="term" value="P:signal transduction"/>
    <property type="evidence" value="ECO:0007669"/>
    <property type="project" value="TreeGrafter"/>
</dbReference>
<sequence length="484" mass="53378">MYHFRKLNTYIFLAFVALLASCKNKDVEPVVETATDTTTLFGNKDVNSWLYEIMNDAYFWYKEMPAESSLDKSMDPDDFFEKLVYQRQTVDRFSGVTDNIDVLQNEFNGISKIFGISYSLSYIDDSKSNIAAFLNYVVKGSPAAAAGLKRGDMILKVNGTQLTSDNYGALLGSNETVTLTLGTLTGTTITASNTTLTITKAEVNEDPVAFSGVISKPAYGKTIGYLVYTQFVPGTTADKEKYDNELRQVFADFKSKGVNELVLDLRLNSGGYISSAETLASLIGKNVSSTKIFYTEQWNDKYNAYWNKTNGANALKYNFQNEPNNIGSNLSRVFVLTSNATASASELVINGLKPYMDVITIGEHTAGKNLFGSLINDDQERWKWGAYIMLGQTANANGESDYGTVNGMTPTYLVEDSAVPYKAFGDENETLFRKALDVMGIPSDINARTSAAKKVISIQKQLRDNLKVSPALMLKKGLMKPAEL</sequence>
<evidence type="ECO:0000313" key="3">
    <source>
        <dbReference type="EMBL" id="TLU96495.1"/>
    </source>
</evidence>
<evidence type="ECO:0000313" key="4">
    <source>
        <dbReference type="Proteomes" id="UP000309788"/>
    </source>
</evidence>
<feature type="domain" description="PDZ" evidence="2">
    <location>
        <begin position="99"/>
        <end position="185"/>
    </location>
</feature>
<dbReference type="SUPFAM" id="SSF50156">
    <property type="entry name" value="PDZ domain-like"/>
    <property type="match status" value="1"/>
</dbReference>
<protein>
    <submittedName>
        <fullName evidence="3">Peptidase S41</fullName>
    </submittedName>
</protein>
<dbReference type="InterPro" id="IPR041613">
    <property type="entry name" value="Pept_S41_N"/>
</dbReference>
<dbReference type="GO" id="GO:0006508">
    <property type="term" value="P:proteolysis"/>
    <property type="evidence" value="ECO:0007669"/>
    <property type="project" value="InterPro"/>
</dbReference>
<dbReference type="InterPro" id="IPR041489">
    <property type="entry name" value="PDZ_6"/>
</dbReference>
<dbReference type="GO" id="GO:0004175">
    <property type="term" value="F:endopeptidase activity"/>
    <property type="evidence" value="ECO:0007669"/>
    <property type="project" value="TreeGrafter"/>
</dbReference>
<dbReference type="Gene3D" id="2.30.42.10">
    <property type="match status" value="1"/>
</dbReference>
<dbReference type="GO" id="GO:0030288">
    <property type="term" value="C:outer membrane-bounded periplasmic space"/>
    <property type="evidence" value="ECO:0007669"/>
    <property type="project" value="TreeGrafter"/>
</dbReference>
<keyword evidence="1" id="KW-0732">Signal</keyword>
<dbReference type="EMBL" id="VCEI01000011">
    <property type="protein sequence ID" value="TLU96495.1"/>
    <property type="molecule type" value="Genomic_DNA"/>
</dbReference>
<dbReference type="PANTHER" id="PTHR32060:SF30">
    <property type="entry name" value="CARBOXY-TERMINAL PROCESSING PROTEASE CTPA"/>
    <property type="match status" value="1"/>
</dbReference>
<feature type="chain" id="PRO_5024367172" evidence="1">
    <location>
        <begin position="23"/>
        <end position="484"/>
    </location>
</feature>
<comment type="caution">
    <text evidence="3">The sequence shown here is derived from an EMBL/GenBank/DDBJ whole genome shotgun (WGS) entry which is preliminary data.</text>
</comment>
<dbReference type="RefSeq" id="WP_138280188.1">
    <property type="nucleotide sequence ID" value="NZ_BMGE01000001.1"/>
</dbReference>
<gene>
    <name evidence="3" type="ORF">FEM55_05010</name>
</gene>
<dbReference type="Gene3D" id="3.90.226.10">
    <property type="entry name" value="2-enoyl-CoA Hydratase, Chain A, domain 1"/>
    <property type="match status" value="1"/>
</dbReference>
<accession>A0A5R9KJW8</accession>
<organism evidence="3 4">
    <name type="scientific">Dyadobacter sediminis</name>
    <dbReference type="NCBI Taxonomy" id="1493691"/>
    <lineage>
        <taxon>Bacteria</taxon>
        <taxon>Pseudomonadati</taxon>
        <taxon>Bacteroidota</taxon>
        <taxon>Cytophagia</taxon>
        <taxon>Cytophagales</taxon>
        <taxon>Spirosomataceae</taxon>
        <taxon>Dyadobacter</taxon>
    </lineage>
</organism>
<dbReference type="SUPFAM" id="SSF52096">
    <property type="entry name" value="ClpP/crotonase"/>
    <property type="match status" value="1"/>
</dbReference>
<dbReference type="Pfam" id="PF03572">
    <property type="entry name" value="Peptidase_S41"/>
    <property type="match status" value="1"/>
</dbReference>
<proteinExistence type="predicted"/>
<dbReference type="PROSITE" id="PS51257">
    <property type="entry name" value="PROKAR_LIPOPROTEIN"/>
    <property type="match status" value="1"/>
</dbReference>
<dbReference type="InterPro" id="IPR005151">
    <property type="entry name" value="Tail-specific_protease"/>
</dbReference>
<name>A0A5R9KJW8_9BACT</name>
<dbReference type="Pfam" id="PF17820">
    <property type="entry name" value="PDZ_6"/>
    <property type="match status" value="1"/>
</dbReference>
<dbReference type="SMART" id="SM00228">
    <property type="entry name" value="PDZ"/>
    <property type="match status" value="1"/>
</dbReference>
<feature type="signal peptide" evidence="1">
    <location>
        <begin position="1"/>
        <end position="22"/>
    </location>
</feature>
<dbReference type="SMART" id="SM00245">
    <property type="entry name" value="TSPc"/>
    <property type="match status" value="1"/>
</dbReference>
<reference evidence="3 4" key="1">
    <citation type="submission" date="2019-05" db="EMBL/GenBank/DDBJ databases">
        <authorList>
            <person name="Qu J.-H."/>
        </authorList>
    </citation>
    <scope>NUCLEOTIDE SEQUENCE [LARGE SCALE GENOMIC DNA]</scope>
    <source>
        <strain evidence="3 4">Z12</strain>
    </source>
</reference>
<dbReference type="CDD" id="cd07561">
    <property type="entry name" value="Peptidase_S41_CPP_like"/>
    <property type="match status" value="1"/>
</dbReference>
<dbReference type="PROSITE" id="PS50106">
    <property type="entry name" value="PDZ"/>
    <property type="match status" value="1"/>
</dbReference>
<evidence type="ECO:0000259" key="2">
    <source>
        <dbReference type="PROSITE" id="PS50106"/>
    </source>
</evidence>
<evidence type="ECO:0000256" key="1">
    <source>
        <dbReference type="SAM" id="SignalP"/>
    </source>
</evidence>
<dbReference type="InterPro" id="IPR001478">
    <property type="entry name" value="PDZ"/>
</dbReference>
<dbReference type="AlphaFoldDB" id="A0A5R9KJW8"/>
<dbReference type="InterPro" id="IPR036034">
    <property type="entry name" value="PDZ_sf"/>
</dbReference>
<dbReference type="GO" id="GO:0008236">
    <property type="term" value="F:serine-type peptidase activity"/>
    <property type="evidence" value="ECO:0007669"/>
    <property type="project" value="InterPro"/>
</dbReference>